<evidence type="ECO:0000256" key="1">
    <source>
        <dbReference type="ARBA" id="ARBA00004990"/>
    </source>
</evidence>
<protein>
    <recommendedName>
        <fullName evidence="8">Pantothenate synthetase</fullName>
        <shortName evidence="8">PS</shortName>
        <ecNumber evidence="8">6.3.2.1</ecNumber>
    </recommendedName>
    <alternativeName>
        <fullName evidence="8">Pantoate--beta-alanine ligase</fullName>
    </alternativeName>
    <alternativeName>
        <fullName evidence="8">Pantoate-activating enzyme</fullName>
    </alternativeName>
</protein>
<keyword evidence="10" id="KW-1185">Reference proteome</keyword>
<name>A0A219B643_9SPHN</name>
<dbReference type="UniPathway" id="UPA00028">
    <property type="reaction ID" value="UER00005"/>
</dbReference>
<comment type="caution">
    <text evidence="9">The sequence shown here is derived from an EMBL/GenBank/DDBJ whole genome shotgun (WGS) entry which is preliminary data.</text>
</comment>
<accession>A0A219B643</accession>
<keyword evidence="3 8" id="KW-0436">Ligase</keyword>
<dbReference type="GO" id="GO:0005524">
    <property type="term" value="F:ATP binding"/>
    <property type="evidence" value="ECO:0007669"/>
    <property type="project" value="UniProtKB-KW"/>
</dbReference>
<dbReference type="CDD" id="cd00560">
    <property type="entry name" value="PanC"/>
    <property type="match status" value="1"/>
</dbReference>
<comment type="miscellaneous">
    <text evidence="8">The reaction proceeds by a bi uni uni bi ping pong mechanism.</text>
</comment>
<keyword evidence="5 8" id="KW-0547">Nucleotide-binding</keyword>
<keyword evidence="4 8" id="KW-0566">Pantothenate biosynthesis</keyword>
<comment type="caution">
    <text evidence="8">Lacks conserved residue(s) required for the propagation of feature annotation.</text>
</comment>
<dbReference type="GO" id="GO:0015940">
    <property type="term" value="P:pantothenate biosynthetic process"/>
    <property type="evidence" value="ECO:0007669"/>
    <property type="project" value="UniProtKB-UniRule"/>
</dbReference>
<comment type="function">
    <text evidence="8">Catalyzes the condensation of pantoate with beta-alanine in an ATP-dependent reaction via a pantoyl-adenylate intermediate.</text>
</comment>
<dbReference type="PANTHER" id="PTHR21299">
    <property type="entry name" value="CYTIDYLATE KINASE/PANTOATE-BETA-ALANINE LIGASE"/>
    <property type="match status" value="1"/>
</dbReference>
<sequence>MRIVRTVADLRAAVAAERGAGRTIGFVPTMGALHDGHLALVDAARANSDCVVASIFVNRKQFGPNEDFDAYPRQECEDAAKLEARGAALLFAPPHEEMYPDGFATTVSVGGLDEVLCGASRPGHFDGVATVVTKLLNQAAPDIACFGEKDWQQLTIIRRLVRDLDLPVRIVGVPIEREDDGLARSSRNAYLSEAERTVASRLPNILHMAADRIGSGGDPEAVLPNARRELEEAGFTVDYLELRNENDLSPVRAAGRGARLFAAAWLGRPRLIDNLPVPARRPGL</sequence>
<feature type="binding site" evidence="8">
    <location>
        <position position="61"/>
    </location>
    <ligand>
        <name>beta-alanine</name>
        <dbReference type="ChEBI" id="CHEBI:57966"/>
    </ligand>
</feature>
<evidence type="ECO:0000256" key="4">
    <source>
        <dbReference type="ARBA" id="ARBA00022655"/>
    </source>
</evidence>
<feature type="binding site" evidence="8">
    <location>
        <begin position="184"/>
        <end position="187"/>
    </location>
    <ligand>
        <name>ATP</name>
        <dbReference type="ChEBI" id="CHEBI:30616"/>
    </ligand>
</feature>
<dbReference type="FunFam" id="3.40.50.620:FF:000013">
    <property type="entry name" value="Pantothenate synthetase"/>
    <property type="match status" value="1"/>
</dbReference>
<dbReference type="SUPFAM" id="SSF52374">
    <property type="entry name" value="Nucleotidylyl transferase"/>
    <property type="match status" value="1"/>
</dbReference>
<gene>
    <name evidence="8" type="primary">panC</name>
    <name evidence="9" type="ORF">B5C34_07260</name>
</gene>
<evidence type="ECO:0000313" key="9">
    <source>
        <dbReference type="EMBL" id="OWV33279.1"/>
    </source>
</evidence>
<evidence type="ECO:0000256" key="3">
    <source>
        <dbReference type="ARBA" id="ARBA00022598"/>
    </source>
</evidence>
<feature type="active site" description="Proton donor" evidence="8">
    <location>
        <position position="37"/>
    </location>
</feature>
<dbReference type="InterPro" id="IPR042176">
    <property type="entry name" value="Pantoate_ligase_C"/>
</dbReference>
<dbReference type="PANTHER" id="PTHR21299:SF1">
    <property type="entry name" value="PANTOATE--BETA-ALANINE LIGASE"/>
    <property type="match status" value="1"/>
</dbReference>
<comment type="subcellular location">
    <subcellularLocation>
        <location evidence="8">Cytoplasm</location>
    </subcellularLocation>
</comment>
<dbReference type="HAMAP" id="MF_00158">
    <property type="entry name" value="PanC"/>
    <property type="match status" value="1"/>
</dbReference>
<proteinExistence type="inferred from homology"/>
<feature type="binding site" evidence="8">
    <location>
        <begin position="30"/>
        <end position="37"/>
    </location>
    <ligand>
        <name>ATP</name>
        <dbReference type="ChEBI" id="CHEBI:30616"/>
    </ligand>
</feature>
<evidence type="ECO:0000256" key="8">
    <source>
        <dbReference type="HAMAP-Rule" id="MF_00158"/>
    </source>
</evidence>
<dbReference type="EC" id="6.3.2.1" evidence="8"/>
<evidence type="ECO:0000256" key="7">
    <source>
        <dbReference type="ARBA" id="ARBA00048258"/>
    </source>
</evidence>
<dbReference type="InterPro" id="IPR014729">
    <property type="entry name" value="Rossmann-like_a/b/a_fold"/>
</dbReference>
<comment type="pathway">
    <text evidence="1 8">Cofactor biosynthesis; (R)-pantothenate biosynthesis; (R)-pantothenate from (R)-pantoate and beta-alanine: step 1/1.</text>
</comment>
<comment type="catalytic activity">
    <reaction evidence="7 8">
        <text>(R)-pantoate + beta-alanine + ATP = (R)-pantothenate + AMP + diphosphate + H(+)</text>
        <dbReference type="Rhea" id="RHEA:10912"/>
        <dbReference type="ChEBI" id="CHEBI:15378"/>
        <dbReference type="ChEBI" id="CHEBI:15980"/>
        <dbReference type="ChEBI" id="CHEBI:29032"/>
        <dbReference type="ChEBI" id="CHEBI:30616"/>
        <dbReference type="ChEBI" id="CHEBI:33019"/>
        <dbReference type="ChEBI" id="CHEBI:57966"/>
        <dbReference type="ChEBI" id="CHEBI:456215"/>
        <dbReference type="EC" id="6.3.2.1"/>
    </reaction>
</comment>
<dbReference type="AlphaFoldDB" id="A0A219B643"/>
<keyword evidence="8" id="KW-0963">Cytoplasm</keyword>
<organism evidence="9 10">
    <name type="scientific">Pacificimonas flava</name>
    <dbReference type="NCBI Taxonomy" id="1234595"/>
    <lineage>
        <taxon>Bacteria</taxon>
        <taxon>Pseudomonadati</taxon>
        <taxon>Pseudomonadota</taxon>
        <taxon>Alphaproteobacteria</taxon>
        <taxon>Sphingomonadales</taxon>
        <taxon>Sphingosinicellaceae</taxon>
        <taxon>Pacificimonas</taxon>
    </lineage>
</organism>
<dbReference type="NCBIfam" id="TIGR00018">
    <property type="entry name" value="panC"/>
    <property type="match status" value="1"/>
</dbReference>
<feature type="binding site" evidence="8">
    <location>
        <begin position="147"/>
        <end position="150"/>
    </location>
    <ligand>
        <name>ATP</name>
        <dbReference type="ChEBI" id="CHEBI:30616"/>
    </ligand>
</feature>
<dbReference type="InterPro" id="IPR003721">
    <property type="entry name" value="Pantoate_ligase"/>
</dbReference>
<dbReference type="GO" id="GO:0004592">
    <property type="term" value="F:pantoate-beta-alanine ligase activity"/>
    <property type="evidence" value="ECO:0007669"/>
    <property type="project" value="UniProtKB-UniRule"/>
</dbReference>
<reference evidence="10" key="1">
    <citation type="submission" date="2017-05" db="EMBL/GenBank/DDBJ databases">
        <authorList>
            <person name="Lin X."/>
        </authorList>
    </citation>
    <scope>NUCLEOTIDE SEQUENCE [LARGE SCALE GENOMIC DNA]</scope>
    <source>
        <strain evidence="10">JLT2012</strain>
    </source>
</reference>
<feature type="binding site" evidence="8">
    <location>
        <position position="153"/>
    </location>
    <ligand>
        <name>(R)-pantoate</name>
        <dbReference type="ChEBI" id="CHEBI:15980"/>
    </ligand>
</feature>
<comment type="subunit">
    <text evidence="8">Homodimer.</text>
</comment>
<dbReference type="Gene3D" id="3.40.50.620">
    <property type="entry name" value="HUPs"/>
    <property type="match status" value="1"/>
</dbReference>
<dbReference type="Pfam" id="PF02569">
    <property type="entry name" value="Pantoate_ligase"/>
    <property type="match status" value="1"/>
</dbReference>
<evidence type="ECO:0000256" key="6">
    <source>
        <dbReference type="ARBA" id="ARBA00022840"/>
    </source>
</evidence>
<dbReference type="EMBL" id="NFZT01000001">
    <property type="protein sequence ID" value="OWV33279.1"/>
    <property type="molecule type" value="Genomic_DNA"/>
</dbReference>
<dbReference type="GO" id="GO:0005829">
    <property type="term" value="C:cytosol"/>
    <property type="evidence" value="ECO:0007669"/>
    <property type="project" value="TreeGrafter"/>
</dbReference>
<dbReference type="Gene3D" id="3.30.1300.10">
    <property type="entry name" value="Pantoate-beta-alanine ligase, C-terminal domain"/>
    <property type="match status" value="1"/>
</dbReference>
<dbReference type="Proteomes" id="UP000198462">
    <property type="component" value="Unassembled WGS sequence"/>
</dbReference>
<evidence type="ECO:0000313" key="10">
    <source>
        <dbReference type="Proteomes" id="UP000198462"/>
    </source>
</evidence>
<evidence type="ECO:0000256" key="5">
    <source>
        <dbReference type="ARBA" id="ARBA00022741"/>
    </source>
</evidence>
<keyword evidence="6 8" id="KW-0067">ATP-binding</keyword>
<dbReference type="OrthoDB" id="9773087at2"/>
<dbReference type="RefSeq" id="WP_088712065.1">
    <property type="nucleotide sequence ID" value="NZ_NFZT01000001.1"/>
</dbReference>
<feature type="binding site" evidence="8">
    <location>
        <position position="61"/>
    </location>
    <ligand>
        <name>(R)-pantoate</name>
        <dbReference type="ChEBI" id="CHEBI:15980"/>
    </ligand>
</feature>
<comment type="similarity">
    <text evidence="2 8">Belongs to the pantothenate synthetase family.</text>
</comment>
<evidence type="ECO:0000256" key="2">
    <source>
        <dbReference type="ARBA" id="ARBA00009256"/>
    </source>
</evidence>